<dbReference type="GO" id="GO:0004563">
    <property type="term" value="F:beta-N-acetylhexosaminidase activity"/>
    <property type="evidence" value="ECO:0007669"/>
    <property type="project" value="UniProtKB-EC"/>
</dbReference>
<evidence type="ECO:0000259" key="7">
    <source>
        <dbReference type="Pfam" id="PF00728"/>
    </source>
</evidence>
<dbReference type="AlphaFoldDB" id="A0A3T1DE29"/>
<dbReference type="GO" id="GO:0030203">
    <property type="term" value="P:glycosaminoglycan metabolic process"/>
    <property type="evidence" value="ECO:0007669"/>
    <property type="project" value="TreeGrafter"/>
</dbReference>
<evidence type="ECO:0000256" key="2">
    <source>
        <dbReference type="ARBA" id="ARBA00006285"/>
    </source>
</evidence>
<evidence type="ECO:0000256" key="1">
    <source>
        <dbReference type="ARBA" id="ARBA00001231"/>
    </source>
</evidence>
<dbReference type="GO" id="GO:0016020">
    <property type="term" value="C:membrane"/>
    <property type="evidence" value="ECO:0007669"/>
    <property type="project" value="TreeGrafter"/>
</dbReference>
<comment type="catalytic activity">
    <reaction evidence="1">
        <text>Hydrolysis of terminal non-reducing N-acetyl-D-hexosamine residues in N-acetyl-beta-D-hexosaminides.</text>
        <dbReference type="EC" id="3.2.1.52"/>
    </reaction>
</comment>
<dbReference type="InterPro" id="IPR015883">
    <property type="entry name" value="Glyco_hydro_20_cat"/>
</dbReference>
<sequence length="642" mass="73431">MSVFLLPQPKSCMETKGSCKLSSGDYIVIEQEDKVELFDIAQNLQQCIFKSTNFHLSVHVINPHFPTEFIKKIRFERDNGLAKEEYKLTITPTGIRIEYGSKAGAFYAVSTLKQIIQQSKEIPCLTIHDEPSFPIRGFMLDVSRNKMPTLTTLYHFVDMMAELKLNHLQLYFEGVTFSWPSFVEHSRDTSTLTAEEIMKLDMYCEDRCIELAPMLNTFGHQEGWLTKEAFNHLAECPDGFTAPWGYQKPNTFNPLDEGTTSFFTKLIDELAPHFSSVYFNACCDETFELGLGKSKEHCDKVGVGQVYLDYVLKMYELLKARGKTMMLANDIILKYESFIPLLPKDIVILEWGYERDHPFEKECELFGKANIPFIMMPGCSGWNSIAGRTSNMKTNLLKAAEYGLEYGSVGLLISEFGDNGHWQNLPVCYPGLVYGAAVSWGPVENKEADVAGYLDRFIFKDENKKMGDFVLNLGDYYLLESELVHNNTLLLKILYADLLDMDALYSMSENNFREIEQYIDKLERNGLNRSRMTCSDSELIAEEFGHALLFLRHAIKLGRVKLLLKACQSSSKKLIVELEQAKGQLSELIHTHKLLWIKRNRMAGLTESLSKLERLRGQYESHISLLKDNKAETPLLENTNHF</sequence>
<feature type="domain" description="Glycoside hydrolase family 20 catalytic" evidence="7">
    <location>
        <begin position="133"/>
        <end position="354"/>
    </location>
</feature>
<evidence type="ECO:0000256" key="3">
    <source>
        <dbReference type="ARBA" id="ARBA00012663"/>
    </source>
</evidence>
<organism evidence="9 10">
    <name type="scientific">Cohnella abietis</name>
    <dbReference type="NCBI Taxonomy" id="2507935"/>
    <lineage>
        <taxon>Bacteria</taxon>
        <taxon>Bacillati</taxon>
        <taxon>Bacillota</taxon>
        <taxon>Bacilli</taxon>
        <taxon>Bacillales</taxon>
        <taxon>Paenibacillaceae</taxon>
        <taxon>Cohnella</taxon>
    </lineage>
</organism>
<dbReference type="PANTHER" id="PTHR22600:SF57">
    <property type="entry name" value="BETA-N-ACETYLHEXOSAMINIDASE"/>
    <property type="match status" value="1"/>
</dbReference>
<evidence type="ECO:0000313" key="10">
    <source>
        <dbReference type="Proteomes" id="UP000289856"/>
    </source>
</evidence>
<evidence type="ECO:0000256" key="4">
    <source>
        <dbReference type="ARBA" id="ARBA00022801"/>
    </source>
</evidence>
<dbReference type="GO" id="GO:0005975">
    <property type="term" value="P:carbohydrate metabolic process"/>
    <property type="evidence" value="ECO:0007669"/>
    <property type="project" value="InterPro"/>
</dbReference>
<proteinExistence type="inferred from homology"/>
<keyword evidence="4" id="KW-0378">Hydrolase</keyword>
<dbReference type="InterPro" id="IPR017853">
    <property type="entry name" value="GH"/>
</dbReference>
<dbReference type="EC" id="3.2.1.52" evidence="3"/>
<dbReference type="PANTHER" id="PTHR22600">
    <property type="entry name" value="BETA-HEXOSAMINIDASE"/>
    <property type="match status" value="1"/>
</dbReference>
<dbReference type="InterPro" id="IPR025705">
    <property type="entry name" value="Beta_hexosaminidase_sua/sub"/>
</dbReference>
<dbReference type="Gene3D" id="3.30.379.10">
    <property type="entry name" value="Chitobiase/beta-hexosaminidase domain 2-like"/>
    <property type="match status" value="1"/>
</dbReference>
<name>A0A3T1DE29_9BACL</name>
<keyword evidence="10" id="KW-1185">Reference proteome</keyword>
<dbReference type="InterPro" id="IPR029018">
    <property type="entry name" value="Hex-like_dom2"/>
</dbReference>
<protein>
    <recommendedName>
        <fullName evidence="3">beta-N-acetylhexosaminidase</fullName>
        <ecNumber evidence="3">3.2.1.52</ecNumber>
    </recommendedName>
</protein>
<evidence type="ECO:0000256" key="5">
    <source>
        <dbReference type="ARBA" id="ARBA00023295"/>
    </source>
</evidence>
<dbReference type="InterPro" id="IPR015882">
    <property type="entry name" value="HEX_bac_N"/>
</dbReference>
<comment type="similarity">
    <text evidence="2">Belongs to the glycosyl hydrolase 20 family.</text>
</comment>
<dbReference type="KEGG" id="cohn:KCTCHS21_57480"/>
<dbReference type="Pfam" id="PF02838">
    <property type="entry name" value="Glyco_hydro_20b"/>
    <property type="match status" value="1"/>
</dbReference>
<dbReference type="SUPFAM" id="SSF55545">
    <property type="entry name" value="beta-N-acetylhexosaminidase-like domain"/>
    <property type="match status" value="1"/>
</dbReference>
<accession>A0A3T1DE29</accession>
<dbReference type="EMBL" id="AP019400">
    <property type="protein sequence ID" value="BBI36349.1"/>
    <property type="molecule type" value="Genomic_DNA"/>
</dbReference>
<keyword evidence="5" id="KW-0326">Glycosidase</keyword>
<dbReference type="PRINTS" id="PR00738">
    <property type="entry name" value="GLHYDRLASE20"/>
</dbReference>
<dbReference type="Proteomes" id="UP000289856">
    <property type="component" value="Chromosome"/>
</dbReference>
<dbReference type="SUPFAM" id="SSF51445">
    <property type="entry name" value="(Trans)glycosidases"/>
    <property type="match status" value="1"/>
</dbReference>
<evidence type="ECO:0000256" key="6">
    <source>
        <dbReference type="PIRSR" id="PIRSR625705-1"/>
    </source>
</evidence>
<dbReference type="RefSeq" id="WP_162309396.1">
    <property type="nucleotide sequence ID" value="NZ_AP019400.1"/>
</dbReference>
<evidence type="ECO:0000259" key="8">
    <source>
        <dbReference type="Pfam" id="PF02838"/>
    </source>
</evidence>
<feature type="active site" description="Proton donor" evidence="6">
    <location>
        <position position="285"/>
    </location>
</feature>
<feature type="domain" description="Beta-hexosaminidase bacterial type N-terminal" evidence="8">
    <location>
        <begin position="5"/>
        <end position="129"/>
    </location>
</feature>
<gene>
    <name evidence="9" type="ORF">KCTCHS21_57480</name>
</gene>
<reference evidence="9 10" key="1">
    <citation type="submission" date="2019-01" db="EMBL/GenBank/DDBJ databases">
        <title>Complete genome sequence of Cohnella hallensis HS21 isolated from Korean fir (Abies koreana) rhizospheric soil.</title>
        <authorList>
            <person name="Jiang L."/>
            <person name="Kang S.W."/>
            <person name="Kim S."/>
            <person name="Jung J."/>
            <person name="Kim C.Y."/>
            <person name="Kim D.H."/>
            <person name="Kim S.W."/>
            <person name="Lee J."/>
        </authorList>
    </citation>
    <scope>NUCLEOTIDE SEQUENCE [LARGE SCALE GENOMIC DNA]</scope>
    <source>
        <strain evidence="9 10">HS21</strain>
    </source>
</reference>
<dbReference type="Gene3D" id="3.20.20.80">
    <property type="entry name" value="Glycosidases"/>
    <property type="match status" value="1"/>
</dbReference>
<evidence type="ECO:0000313" key="9">
    <source>
        <dbReference type="EMBL" id="BBI36349.1"/>
    </source>
</evidence>
<dbReference type="Pfam" id="PF00728">
    <property type="entry name" value="Glyco_hydro_20"/>
    <property type="match status" value="1"/>
</dbReference>